<name>A0A4Z2EVW6_9TELE</name>
<reference evidence="3 4" key="1">
    <citation type="submission" date="2019-03" db="EMBL/GenBank/DDBJ databases">
        <title>First draft genome of Liparis tanakae, snailfish: a comprehensive survey of snailfish specific genes.</title>
        <authorList>
            <person name="Kim W."/>
            <person name="Song I."/>
            <person name="Jeong J.-H."/>
            <person name="Kim D."/>
            <person name="Kim S."/>
            <person name="Ryu S."/>
            <person name="Song J.Y."/>
            <person name="Lee S.K."/>
        </authorList>
    </citation>
    <scope>NUCLEOTIDE SEQUENCE [LARGE SCALE GENOMIC DNA]</scope>
    <source>
        <tissue evidence="3">Muscle</tissue>
    </source>
</reference>
<evidence type="ECO:0000256" key="2">
    <source>
        <dbReference type="SAM" id="Phobius"/>
    </source>
</evidence>
<protein>
    <submittedName>
        <fullName evidence="3">Uncharacterized protein</fullName>
    </submittedName>
</protein>
<comment type="caution">
    <text evidence="3">The sequence shown here is derived from an EMBL/GenBank/DDBJ whole genome shotgun (WGS) entry which is preliminary data.</text>
</comment>
<evidence type="ECO:0000313" key="4">
    <source>
        <dbReference type="Proteomes" id="UP000314294"/>
    </source>
</evidence>
<keyword evidence="4" id="KW-1185">Reference proteome</keyword>
<dbReference type="EMBL" id="SRLO01002420">
    <property type="protein sequence ID" value="TNN32949.1"/>
    <property type="molecule type" value="Genomic_DNA"/>
</dbReference>
<feature type="compositionally biased region" description="Basic and acidic residues" evidence="1">
    <location>
        <begin position="42"/>
        <end position="53"/>
    </location>
</feature>
<dbReference type="AlphaFoldDB" id="A0A4Z2EVW6"/>
<dbReference type="Proteomes" id="UP000314294">
    <property type="component" value="Unassembled WGS sequence"/>
</dbReference>
<feature type="region of interest" description="Disordered" evidence="1">
    <location>
        <begin position="1"/>
        <end position="54"/>
    </location>
</feature>
<accession>A0A4Z2EVW6</accession>
<organism evidence="3 4">
    <name type="scientific">Liparis tanakae</name>
    <name type="common">Tanaka's snailfish</name>
    <dbReference type="NCBI Taxonomy" id="230148"/>
    <lineage>
        <taxon>Eukaryota</taxon>
        <taxon>Metazoa</taxon>
        <taxon>Chordata</taxon>
        <taxon>Craniata</taxon>
        <taxon>Vertebrata</taxon>
        <taxon>Euteleostomi</taxon>
        <taxon>Actinopterygii</taxon>
        <taxon>Neopterygii</taxon>
        <taxon>Teleostei</taxon>
        <taxon>Neoteleostei</taxon>
        <taxon>Acanthomorphata</taxon>
        <taxon>Eupercaria</taxon>
        <taxon>Perciformes</taxon>
        <taxon>Cottioidei</taxon>
        <taxon>Cottales</taxon>
        <taxon>Liparidae</taxon>
        <taxon>Liparis</taxon>
    </lineage>
</organism>
<gene>
    <name evidence="3" type="ORF">EYF80_056889</name>
</gene>
<sequence length="169" mass="18651">MPDSGISPPTQGPPAVSGHRPAAGRVTRPMELHRGAGRVRWKRPDEEEPEKRESRRLKARRHLLGYVLVGYVLVGYVLVGYVLVGYVLVGYVLVDVSSPGALRVAFKPDRRRLPAAAILVSKPVDRLQLHPHLHPPSTPPQVCSAMDTESTYSGYSYYSGRSRGSHRHG</sequence>
<evidence type="ECO:0000313" key="3">
    <source>
        <dbReference type="EMBL" id="TNN32949.1"/>
    </source>
</evidence>
<evidence type="ECO:0000256" key="1">
    <source>
        <dbReference type="SAM" id="MobiDB-lite"/>
    </source>
</evidence>
<feature type="transmembrane region" description="Helical" evidence="2">
    <location>
        <begin position="63"/>
        <end position="82"/>
    </location>
</feature>
<keyword evidence="2" id="KW-0812">Transmembrane</keyword>
<proteinExistence type="predicted"/>
<keyword evidence="2" id="KW-0472">Membrane</keyword>
<keyword evidence="2" id="KW-1133">Transmembrane helix</keyword>